<gene>
    <name evidence="3" type="ORF">FF38_11782</name>
</gene>
<dbReference type="GO" id="GO:0005829">
    <property type="term" value="C:cytosol"/>
    <property type="evidence" value="ECO:0007669"/>
    <property type="project" value="TreeGrafter"/>
</dbReference>
<dbReference type="PANTHER" id="PTHR10933:SF9">
    <property type="entry name" value="IMMUNOGLOBULIN-BINDING PROTEIN 1"/>
    <property type="match status" value="1"/>
</dbReference>
<feature type="compositionally biased region" description="Basic residues" evidence="2">
    <location>
        <begin position="265"/>
        <end position="282"/>
    </location>
</feature>
<name>A0A0L0BMB5_LUCCU</name>
<dbReference type="AlphaFoldDB" id="A0A0L0BMB5"/>
<dbReference type="GO" id="GO:0009966">
    <property type="term" value="P:regulation of signal transduction"/>
    <property type="evidence" value="ECO:0007669"/>
    <property type="project" value="InterPro"/>
</dbReference>
<evidence type="ECO:0000313" key="3">
    <source>
        <dbReference type="EMBL" id="KNC21068.1"/>
    </source>
</evidence>
<comment type="similarity">
    <text evidence="1">Belongs to the IGBP1/TAP42 family.</text>
</comment>
<dbReference type="Pfam" id="PF04177">
    <property type="entry name" value="TAP42"/>
    <property type="match status" value="1"/>
</dbReference>
<comment type="caution">
    <text evidence="3">The sequence shown here is derived from an EMBL/GenBank/DDBJ whole genome shotgun (WGS) entry which is preliminary data.</text>
</comment>
<dbReference type="FunFam" id="1.25.40.540:FF:000003">
    <property type="entry name" value="Immunoglobulin (CD79A)-binding protein 1"/>
    <property type="match status" value="1"/>
</dbReference>
<dbReference type="STRING" id="7375.A0A0L0BMB5"/>
<reference evidence="3 4" key="1">
    <citation type="journal article" date="2015" name="Nat. Commun.">
        <title>Lucilia cuprina genome unlocks parasitic fly biology to underpin future interventions.</title>
        <authorList>
            <person name="Anstead C.A."/>
            <person name="Korhonen P.K."/>
            <person name="Young N.D."/>
            <person name="Hall R.S."/>
            <person name="Jex A.R."/>
            <person name="Murali S.C."/>
            <person name="Hughes D.S."/>
            <person name="Lee S.F."/>
            <person name="Perry T."/>
            <person name="Stroehlein A.J."/>
            <person name="Ansell B.R."/>
            <person name="Breugelmans B."/>
            <person name="Hofmann A."/>
            <person name="Qu J."/>
            <person name="Dugan S."/>
            <person name="Lee S.L."/>
            <person name="Chao H."/>
            <person name="Dinh H."/>
            <person name="Han Y."/>
            <person name="Doddapaneni H.V."/>
            <person name="Worley K.C."/>
            <person name="Muzny D.M."/>
            <person name="Ioannidis P."/>
            <person name="Waterhouse R.M."/>
            <person name="Zdobnov E.M."/>
            <person name="James P.J."/>
            <person name="Bagnall N.H."/>
            <person name="Kotze A.C."/>
            <person name="Gibbs R.A."/>
            <person name="Richards S."/>
            <person name="Batterham P."/>
            <person name="Gasser R.B."/>
        </authorList>
    </citation>
    <scope>NUCLEOTIDE SEQUENCE [LARGE SCALE GENOMIC DNA]</scope>
    <source>
        <strain evidence="3 4">LS</strain>
        <tissue evidence="3">Full body</tissue>
    </source>
</reference>
<dbReference type="OMA" id="EYELCEA"/>
<evidence type="ECO:0000256" key="2">
    <source>
        <dbReference type="SAM" id="MobiDB-lite"/>
    </source>
</evidence>
<evidence type="ECO:0000256" key="1">
    <source>
        <dbReference type="ARBA" id="ARBA00034730"/>
    </source>
</evidence>
<evidence type="ECO:0008006" key="5">
    <source>
        <dbReference type="Google" id="ProtNLM"/>
    </source>
</evidence>
<dbReference type="Proteomes" id="UP000037069">
    <property type="component" value="Unassembled WGS sequence"/>
</dbReference>
<dbReference type="PANTHER" id="PTHR10933">
    <property type="entry name" value="IMMUNOGLOBULIN-BINDING PROTEIN 1"/>
    <property type="match status" value="1"/>
</dbReference>
<accession>A0A0L0BMB5</accession>
<dbReference type="OrthoDB" id="10261753at2759"/>
<feature type="region of interest" description="Disordered" evidence="2">
    <location>
        <begin position="234"/>
        <end position="284"/>
    </location>
</feature>
<keyword evidence="4" id="KW-1185">Reference proteome</keyword>
<dbReference type="GO" id="GO:0051721">
    <property type="term" value="F:protein phosphatase 2A binding"/>
    <property type="evidence" value="ECO:0007669"/>
    <property type="project" value="TreeGrafter"/>
</dbReference>
<dbReference type="EMBL" id="JRES01001667">
    <property type="protein sequence ID" value="KNC21068.1"/>
    <property type="molecule type" value="Genomic_DNA"/>
</dbReference>
<dbReference type="Gene3D" id="1.25.40.540">
    <property type="entry name" value="TAP42-like family"/>
    <property type="match status" value="1"/>
</dbReference>
<dbReference type="InterPro" id="IPR007304">
    <property type="entry name" value="TAP46-like"/>
</dbReference>
<dbReference type="InterPro" id="IPR038511">
    <property type="entry name" value="TAP42/TAP46-like_sf"/>
</dbReference>
<evidence type="ECO:0000313" key="4">
    <source>
        <dbReference type="Proteomes" id="UP000037069"/>
    </source>
</evidence>
<sequence>MSADNSTDNRKLEDIFLEGWEIFDFLDETTIDTNGSEFQSKVKLGMQQFELATTMVSQIGMFSSNEMIDEVPTESLQYLLLPYFLGKLALQRNEQDRGDVLRIADIYLRDFLQRCHEYQLCEAPKPNDDDKSDKQVSGCIDTQEQLVASAVARNNKIAQFKRKKELEAQIKQMKLAVKSNSVDDEVKRDFFMKYINRSIIDANEEMQNVKLERGVVEMRKQRLAEFGTTKMDDIVLPPGSVSGPNPFKDQAPSHAQMHDHDHAHGHGHSHSHGPPRHMHMAPKPKPMQPFIITKDATQKAVFGLGYPSLPVMTVDEFYQQRVDQGVFPDAEKMAQINKEKALAAAQDPEIQEEEEKAALEEQIENDDPEYIARMRRMDEYKDVVRRGDGNRYNRS</sequence>
<proteinExistence type="inferred from homology"/>
<dbReference type="GO" id="GO:0035303">
    <property type="term" value="P:regulation of dephosphorylation"/>
    <property type="evidence" value="ECO:0007669"/>
    <property type="project" value="TreeGrafter"/>
</dbReference>
<protein>
    <recommendedName>
        <fullName evidence="5">Immunoglobulin-binding protein 1</fullName>
    </recommendedName>
</protein>
<organism evidence="3 4">
    <name type="scientific">Lucilia cuprina</name>
    <name type="common">Green bottle fly</name>
    <name type="synonym">Australian sheep blowfly</name>
    <dbReference type="NCBI Taxonomy" id="7375"/>
    <lineage>
        <taxon>Eukaryota</taxon>
        <taxon>Metazoa</taxon>
        <taxon>Ecdysozoa</taxon>
        <taxon>Arthropoda</taxon>
        <taxon>Hexapoda</taxon>
        <taxon>Insecta</taxon>
        <taxon>Pterygota</taxon>
        <taxon>Neoptera</taxon>
        <taxon>Endopterygota</taxon>
        <taxon>Diptera</taxon>
        <taxon>Brachycera</taxon>
        <taxon>Muscomorpha</taxon>
        <taxon>Oestroidea</taxon>
        <taxon>Calliphoridae</taxon>
        <taxon>Luciliinae</taxon>
        <taxon>Lucilia</taxon>
    </lineage>
</organism>